<evidence type="ECO:0000256" key="1">
    <source>
        <dbReference type="SAM" id="MobiDB-lite"/>
    </source>
</evidence>
<dbReference type="EMBL" id="LAZR01021195">
    <property type="protein sequence ID" value="KKL86151.1"/>
    <property type="molecule type" value="Genomic_DNA"/>
</dbReference>
<dbReference type="AlphaFoldDB" id="A0A0F9G6V2"/>
<evidence type="ECO:0000313" key="2">
    <source>
        <dbReference type="EMBL" id="KKL86151.1"/>
    </source>
</evidence>
<proteinExistence type="predicted"/>
<feature type="region of interest" description="Disordered" evidence="1">
    <location>
        <begin position="525"/>
        <end position="544"/>
    </location>
</feature>
<sequence>MGEDQYLRLLFVPCYTPVSLSAFKIGETNLEDFEGVGTERRKRSEDLIVFHEGREVGRINYETNEFTPRDISFWERLGIGALQVLEKLFIPASFVGAGIGYLGEELDRRASMTQEEWEAYQASGLPVASLDDFRKFLPGGEYYERLQASPFWVRLALELPFWAGITQGGVSGLRAIKALERAAAEGTIPKAMAVSGRLVLEATTFPTQERIVGFIVGRTINVTYRTTMSASLRRNLRSWAATSGKEIDKATEDAFVEAALRELSPRFLAKEAARTLFKPTKGGFTITEAGAREAERAAGDAVRRAAPRLLPGLADRVPTIPVVVTSAQQASLRALGHTEAAIAKMTPQEVQAILTEEVAPTVPSEVKPPLTEALITDAERIVTQAESVQPDNASVIEMRRLVDEAKTLTGDAQRQVLIKIEALEDEVRGIAPEVTPEPVVTPEVKLVTKAEMPKGMRDHIGVEVTRFKETQAQAEILAEGWYGLFDKETNTMWAINPRLNIKIKALEDVTEFSEDWSVVVAESPNRATWPSPSSSSYSTCVPLK</sequence>
<comment type="caution">
    <text evidence="2">The sequence shown here is derived from an EMBL/GenBank/DDBJ whole genome shotgun (WGS) entry which is preliminary data.</text>
</comment>
<organism evidence="2">
    <name type="scientific">marine sediment metagenome</name>
    <dbReference type="NCBI Taxonomy" id="412755"/>
    <lineage>
        <taxon>unclassified sequences</taxon>
        <taxon>metagenomes</taxon>
        <taxon>ecological metagenomes</taxon>
    </lineage>
</organism>
<reference evidence="2" key="1">
    <citation type="journal article" date="2015" name="Nature">
        <title>Complex archaea that bridge the gap between prokaryotes and eukaryotes.</title>
        <authorList>
            <person name="Spang A."/>
            <person name="Saw J.H."/>
            <person name="Jorgensen S.L."/>
            <person name="Zaremba-Niedzwiedzka K."/>
            <person name="Martijn J."/>
            <person name="Lind A.E."/>
            <person name="van Eijk R."/>
            <person name="Schleper C."/>
            <person name="Guy L."/>
            <person name="Ettema T.J."/>
        </authorList>
    </citation>
    <scope>NUCLEOTIDE SEQUENCE</scope>
</reference>
<accession>A0A0F9G6V2</accession>
<name>A0A0F9G6V2_9ZZZZ</name>
<gene>
    <name evidence="2" type="ORF">LCGC14_1947590</name>
</gene>
<protein>
    <submittedName>
        <fullName evidence="2">Uncharacterized protein</fullName>
    </submittedName>
</protein>